<protein>
    <recommendedName>
        <fullName evidence="4">Type II secretion system protein GspC N-terminal domain-containing protein</fullName>
    </recommendedName>
</protein>
<dbReference type="EMBL" id="NTMR01000017">
    <property type="protein sequence ID" value="PBK03635.1"/>
    <property type="molecule type" value="Genomic_DNA"/>
</dbReference>
<keyword evidence="1" id="KW-0472">Membrane</keyword>
<proteinExistence type="predicted"/>
<dbReference type="RefSeq" id="WP_096005418.1">
    <property type="nucleotide sequence ID" value="NZ_NTMR01000017.1"/>
</dbReference>
<evidence type="ECO:0000256" key="1">
    <source>
        <dbReference type="SAM" id="Phobius"/>
    </source>
</evidence>
<accession>A0A2A3MG68</accession>
<sequence>MSVNWKLPSAVPLERLVHVAGFLAVATGVGVWGYLLFQPAETIAPQDVEMPAIVADAAGEAMAGWFGSEPVRLDVEVIGLVRKPDRAVAVLSVNGAPPQAYMAGESLMTDVVLASIDRDGVTVERAGVVSQIAAPAVPDSGVEGIRRVPKA</sequence>
<organism evidence="2 3">
    <name type="scientific">Pseudomonas abyssi</name>
    <dbReference type="NCBI Taxonomy" id="170540"/>
    <lineage>
        <taxon>Bacteria</taxon>
        <taxon>Pseudomonadati</taxon>
        <taxon>Pseudomonadota</taxon>
        <taxon>Gammaproteobacteria</taxon>
        <taxon>Pseudomonadales</taxon>
        <taxon>Pseudomonadaceae</taxon>
        <taxon>Pseudomonas</taxon>
    </lineage>
</organism>
<reference evidence="2 3" key="1">
    <citation type="submission" date="2017-09" db="EMBL/GenBank/DDBJ databases">
        <title>Pseudomonas abyssi sp. nov. isolated from Abyssopelagic Water.</title>
        <authorList>
            <person name="Wei Y."/>
        </authorList>
    </citation>
    <scope>NUCLEOTIDE SEQUENCE [LARGE SCALE GENOMIC DNA]</scope>
    <source>
        <strain evidence="2 3">MT5</strain>
    </source>
</reference>
<keyword evidence="3" id="KW-1185">Reference proteome</keyword>
<comment type="caution">
    <text evidence="2">The sequence shown here is derived from an EMBL/GenBank/DDBJ whole genome shotgun (WGS) entry which is preliminary data.</text>
</comment>
<feature type="transmembrane region" description="Helical" evidence="1">
    <location>
        <begin position="16"/>
        <end position="37"/>
    </location>
</feature>
<name>A0A2A3MG68_9PSED</name>
<evidence type="ECO:0000313" key="2">
    <source>
        <dbReference type="EMBL" id="PBK03635.1"/>
    </source>
</evidence>
<dbReference type="Proteomes" id="UP000242313">
    <property type="component" value="Unassembled WGS sequence"/>
</dbReference>
<dbReference type="Gene3D" id="2.30.30.830">
    <property type="match status" value="1"/>
</dbReference>
<dbReference type="AlphaFoldDB" id="A0A2A3MG68"/>
<keyword evidence="1" id="KW-0812">Transmembrane</keyword>
<gene>
    <name evidence="2" type="ORF">CNQ84_13745</name>
</gene>
<evidence type="ECO:0008006" key="4">
    <source>
        <dbReference type="Google" id="ProtNLM"/>
    </source>
</evidence>
<evidence type="ECO:0000313" key="3">
    <source>
        <dbReference type="Proteomes" id="UP000242313"/>
    </source>
</evidence>
<keyword evidence="1" id="KW-1133">Transmembrane helix</keyword>